<dbReference type="GO" id="GO:0006401">
    <property type="term" value="P:RNA catabolic process"/>
    <property type="evidence" value="ECO:0007669"/>
    <property type="project" value="TreeGrafter"/>
</dbReference>
<dbReference type="InterPro" id="IPR001568">
    <property type="entry name" value="RNase_T2-like"/>
</dbReference>
<dbReference type="RefSeq" id="WP_129342216.1">
    <property type="nucleotide sequence ID" value="NZ_JACIDD010000002.1"/>
</dbReference>
<dbReference type="SUPFAM" id="SSF55895">
    <property type="entry name" value="Ribonuclease Rh-like"/>
    <property type="match status" value="1"/>
</dbReference>
<dbReference type="PANTHER" id="PTHR11240:SF22">
    <property type="entry name" value="RIBONUCLEASE T2"/>
    <property type="match status" value="1"/>
</dbReference>
<reference evidence="3 4" key="1">
    <citation type="submission" date="2019-01" db="EMBL/GenBank/DDBJ databases">
        <title>Sphingomonas mucosissima sp. nov. and Sphingomonas desiccabilis sp. nov., from biological soil crusts in the Colorado Plateau, USA.</title>
        <authorList>
            <person name="Zhu D."/>
        </authorList>
    </citation>
    <scope>NUCLEOTIDE SEQUENCE [LARGE SCALE GENOMIC DNA]</scope>
    <source>
        <strain evidence="3 4">CP1D</strain>
    </source>
</reference>
<comment type="similarity">
    <text evidence="1 2">Belongs to the RNase T2 family.</text>
</comment>
<dbReference type="GO" id="GO:0033897">
    <property type="term" value="F:ribonuclease T2 activity"/>
    <property type="evidence" value="ECO:0007669"/>
    <property type="project" value="InterPro"/>
</dbReference>
<name>A0A4Q2IQS2_9SPHN</name>
<dbReference type="InterPro" id="IPR036430">
    <property type="entry name" value="RNase_T2-like_sf"/>
</dbReference>
<sequence>MIRLWHKAAMLLAAALPGTALAQSTQCSVPAALPRPHADLPTPRQPRRVIPIGSYTLALTWSPQYCRGKGARDDRFQCGQGNRFGFTLHGLWPDGEGKTWPQYCKPVALLPQAVVRKHLCATPSVQLLQHEYAKHGSCMGVTPAAYFARSNALYGRLRFPDMDALSRRPSLTAGQLAQAIARANPGITANMMRITATRDGWLDEVWLCLDKRLRYRACPAHQGGLTANAPLRIWRGHR</sequence>
<dbReference type="EMBL" id="SDPT01000002">
    <property type="protein sequence ID" value="RXZ32003.1"/>
    <property type="molecule type" value="Genomic_DNA"/>
</dbReference>
<evidence type="ECO:0000256" key="1">
    <source>
        <dbReference type="ARBA" id="ARBA00007469"/>
    </source>
</evidence>
<dbReference type="PROSITE" id="PS00531">
    <property type="entry name" value="RNASE_T2_2"/>
    <property type="match status" value="1"/>
</dbReference>
<comment type="caution">
    <text evidence="3">The sequence shown here is derived from an EMBL/GenBank/DDBJ whole genome shotgun (WGS) entry which is preliminary data.</text>
</comment>
<dbReference type="Pfam" id="PF00445">
    <property type="entry name" value="Ribonuclease_T2"/>
    <property type="match status" value="1"/>
</dbReference>
<evidence type="ECO:0000256" key="2">
    <source>
        <dbReference type="RuleBase" id="RU004328"/>
    </source>
</evidence>
<accession>A0A4Q2IQS2</accession>
<keyword evidence="4" id="KW-1185">Reference proteome</keyword>
<dbReference type="GO" id="GO:0003723">
    <property type="term" value="F:RNA binding"/>
    <property type="evidence" value="ECO:0007669"/>
    <property type="project" value="InterPro"/>
</dbReference>
<organism evidence="3 4">
    <name type="scientific">Sphingomonas desiccabilis</name>
    <dbReference type="NCBI Taxonomy" id="429134"/>
    <lineage>
        <taxon>Bacteria</taxon>
        <taxon>Pseudomonadati</taxon>
        <taxon>Pseudomonadota</taxon>
        <taxon>Alphaproteobacteria</taxon>
        <taxon>Sphingomonadales</taxon>
        <taxon>Sphingomonadaceae</taxon>
        <taxon>Sphingomonas</taxon>
    </lineage>
</organism>
<dbReference type="InterPro" id="IPR039378">
    <property type="entry name" value="RNase_T2_prok"/>
</dbReference>
<evidence type="ECO:0000313" key="4">
    <source>
        <dbReference type="Proteomes" id="UP000292347"/>
    </source>
</evidence>
<dbReference type="AlphaFoldDB" id="A0A4Q2IQS2"/>
<proteinExistence type="inferred from homology"/>
<dbReference type="CDD" id="cd01062">
    <property type="entry name" value="RNase_T2_prok"/>
    <property type="match status" value="1"/>
</dbReference>
<dbReference type="Proteomes" id="UP000292347">
    <property type="component" value="Unassembled WGS sequence"/>
</dbReference>
<dbReference type="PROSITE" id="PS00530">
    <property type="entry name" value="RNASE_T2_1"/>
    <property type="match status" value="1"/>
</dbReference>
<protein>
    <submittedName>
        <fullName evidence="3">Ribonuclease T</fullName>
    </submittedName>
</protein>
<gene>
    <name evidence="3" type="ORF">EO081_12510</name>
</gene>
<dbReference type="InterPro" id="IPR033130">
    <property type="entry name" value="RNase_T2_His_AS_2"/>
</dbReference>
<dbReference type="OrthoDB" id="4720638at2"/>
<dbReference type="PANTHER" id="PTHR11240">
    <property type="entry name" value="RIBONUCLEASE T2"/>
    <property type="match status" value="1"/>
</dbReference>
<dbReference type="InterPro" id="IPR018188">
    <property type="entry name" value="RNase_T2_His_AS_1"/>
</dbReference>
<evidence type="ECO:0000313" key="3">
    <source>
        <dbReference type="EMBL" id="RXZ32003.1"/>
    </source>
</evidence>
<dbReference type="Gene3D" id="3.90.730.10">
    <property type="entry name" value="Ribonuclease T2-like"/>
    <property type="match status" value="1"/>
</dbReference>